<accession>A0A4Y1ZHB0</accession>
<reference evidence="2 3" key="1">
    <citation type="submission" date="2017-11" db="EMBL/GenBank/DDBJ databases">
        <title>Draft Genome Sequence of Sporolactobacillus inulinus NBRC 111894 Isolated from Koso, a Japanese Sugar-Vegetable Fermented Beverage.</title>
        <authorList>
            <person name="Chiou T.Y."/>
            <person name="Oshima K."/>
            <person name="Suda W."/>
            <person name="Hattori M."/>
            <person name="Takahashi T."/>
        </authorList>
    </citation>
    <scope>NUCLEOTIDE SEQUENCE [LARGE SCALE GENOMIC DNA]</scope>
    <source>
        <strain evidence="2 3">NBRC111894</strain>
    </source>
</reference>
<proteinExistence type="predicted"/>
<name>A0A4Y1ZHB0_9BACL</name>
<dbReference type="EMBL" id="BEXB01000054">
    <property type="protein sequence ID" value="GAY78596.1"/>
    <property type="molecule type" value="Genomic_DNA"/>
</dbReference>
<keyword evidence="1" id="KW-0812">Transmembrane</keyword>
<organism evidence="2 3">
    <name type="scientific">Sporolactobacillus inulinus</name>
    <dbReference type="NCBI Taxonomy" id="2078"/>
    <lineage>
        <taxon>Bacteria</taxon>
        <taxon>Bacillati</taxon>
        <taxon>Bacillota</taxon>
        <taxon>Bacilli</taxon>
        <taxon>Bacillales</taxon>
        <taxon>Sporolactobacillaceae</taxon>
        <taxon>Sporolactobacillus</taxon>
    </lineage>
</organism>
<comment type="caution">
    <text evidence="2">The sequence shown here is derived from an EMBL/GenBank/DDBJ whole genome shotgun (WGS) entry which is preliminary data.</text>
</comment>
<dbReference type="Proteomes" id="UP000319716">
    <property type="component" value="Unassembled WGS sequence"/>
</dbReference>
<evidence type="ECO:0000313" key="2">
    <source>
        <dbReference type="EMBL" id="GAY78596.1"/>
    </source>
</evidence>
<keyword evidence="1" id="KW-1133">Transmembrane helix</keyword>
<gene>
    <name evidence="2" type="ORF">NBRC111894_4150</name>
</gene>
<sequence>MHALRQKASYFSLRQYQRLISRPSSGFCFFLGIFLRGMG</sequence>
<keyword evidence="1" id="KW-0472">Membrane</keyword>
<evidence type="ECO:0000313" key="3">
    <source>
        <dbReference type="Proteomes" id="UP000319716"/>
    </source>
</evidence>
<feature type="transmembrane region" description="Helical" evidence="1">
    <location>
        <begin position="20"/>
        <end position="38"/>
    </location>
</feature>
<evidence type="ECO:0000256" key="1">
    <source>
        <dbReference type="SAM" id="Phobius"/>
    </source>
</evidence>
<protein>
    <submittedName>
        <fullName evidence="2">Uncharacterized protein</fullName>
    </submittedName>
</protein>
<dbReference type="AlphaFoldDB" id="A0A4Y1ZHB0"/>